<dbReference type="Proteomes" id="UP000557392">
    <property type="component" value="Unassembled WGS sequence"/>
</dbReference>
<dbReference type="GO" id="GO:0016020">
    <property type="term" value="C:membrane"/>
    <property type="evidence" value="ECO:0007669"/>
    <property type="project" value="InterPro"/>
</dbReference>
<evidence type="ECO:0000256" key="1">
    <source>
        <dbReference type="SAM" id="MobiDB-lite"/>
    </source>
</evidence>
<dbReference type="Gene3D" id="2.60.40.2610">
    <property type="entry name" value="Outer membrane usher protein FimD, plug domain"/>
    <property type="match status" value="1"/>
</dbReference>
<keyword evidence="4" id="KW-1185">Reference proteome</keyword>
<evidence type="ECO:0000256" key="2">
    <source>
        <dbReference type="SAM" id="SignalP"/>
    </source>
</evidence>
<dbReference type="Gene3D" id="2.60.40.3110">
    <property type="match status" value="1"/>
</dbReference>
<dbReference type="EMBL" id="JACIEH010000002">
    <property type="protein sequence ID" value="MBB4098698.1"/>
    <property type="molecule type" value="Genomic_DNA"/>
</dbReference>
<gene>
    <name evidence="3" type="ORF">GGR46_002262</name>
</gene>
<feature type="region of interest" description="Disordered" evidence="1">
    <location>
        <begin position="34"/>
        <end position="68"/>
    </location>
</feature>
<evidence type="ECO:0000313" key="3">
    <source>
        <dbReference type="EMBL" id="MBB4098698.1"/>
    </source>
</evidence>
<dbReference type="PANTHER" id="PTHR30451">
    <property type="entry name" value="OUTER MEMBRANE USHER PROTEIN"/>
    <property type="match status" value="1"/>
</dbReference>
<protein>
    <submittedName>
        <fullName evidence="3">Outer membrane usher protein</fullName>
    </submittedName>
</protein>
<proteinExistence type="predicted"/>
<feature type="signal peptide" evidence="2">
    <location>
        <begin position="1"/>
        <end position="34"/>
    </location>
</feature>
<reference evidence="3 4" key="1">
    <citation type="submission" date="2020-08" db="EMBL/GenBank/DDBJ databases">
        <title>Genomic Encyclopedia of Type Strains, Phase IV (KMG-IV): sequencing the most valuable type-strain genomes for metagenomic binning, comparative biology and taxonomic classification.</title>
        <authorList>
            <person name="Goeker M."/>
        </authorList>
    </citation>
    <scope>NUCLEOTIDE SEQUENCE [LARGE SCALE GENOMIC DNA]</scope>
    <source>
        <strain evidence="3 4">DSM 101806</strain>
    </source>
</reference>
<accession>A0A7W6JSF5</accession>
<organism evidence="3 4">
    <name type="scientific">Sphingomonas kyeonggiensis</name>
    <dbReference type="NCBI Taxonomy" id="1268553"/>
    <lineage>
        <taxon>Bacteria</taxon>
        <taxon>Pseudomonadati</taxon>
        <taxon>Pseudomonadota</taxon>
        <taxon>Alphaproteobacteria</taxon>
        <taxon>Sphingomonadales</taxon>
        <taxon>Sphingomonadaceae</taxon>
        <taxon>Sphingomonas</taxon>
    </lineage>
</organism>
<dbReference type="InterPro" id="IPR042186">
    <property type="entry name" value="FimD_plug_dom"/>
</dbReference>
<dbReference type="InterPro" id="IPR000015">
    <property type="entry name" value="Fimb_usher"/>
</dbReference>
<dbReference type="RefSeq" id="WP_183997691.1">
    <property type="nucleotide sequence ID" value="NZ_JACIEH010000002.1"/>
</dbReference>
<feature type="chain" id="PRO_5030993482" evidence="2">
    <location>
        <begin position="35"/>
        <end position="852"/>
    </location>
</feature>
<dbReference type="AlphaFoldDB" id="A0A7W6JSF5"/>
<keyword evidence="2" id="KW-0732">Signal</keyword>
<dbReference type="GO" id="GO:0009297">
    <property type="term" value="P:pilus assembly"/>
    <property type="evidence" value="ECO:0007669"/>
    <property type="project" value="InterPro"/>
</dbReference>
<dbReference type="GO" id="GO:0015473">
    <property type="term" value="F:fimbrial usher porin activity"/>
    <property type="evidence" value="ECO:0007669"/>
    <property type="project" value="InterPro"/>
</dbReference>
<comment type="caution">
    <text evidence="3">The sequence shown here is derived from an EMBL/GenBank/DDBJ whole genome shotgun (WGS) entry which is preliminary data.</text>
</comment>
<evidence type="ECO:0000313" key="4">
    <source>
        <dbReference type="Proteomes" id="UP000557392"/>
    </source>
</evidence>
<dbReference type="PANTHER" id="PTHR30451:SF5">
    <property type="entry name" value="SLR0019 PROTEIN"/>
    <property type="match status" value="1"/>
</dbReference>
<name>A0A7W6JSF5_9SPHN</name>
<sequence length="852" mass="92730">MPNSRPKAKRSLRYAALALMAGCAHLALSPAARADEDGKQTTQEQERHIVLPKPSSSGTEPQARINPTGKPVTLTVAAKDGPVYLGDIVVTIQPDDSIEFSSRRLMDLLSNVLDPDVLRNLQASFAGKTAIGPEAFQSSGIQLRYDPQQLAIAMDIASERRATRTVMVSPLERDKIGTYVKPAEFSAYLNIRGNVDYLWSGADKGLQSPVLFLDGAARAMGAVLESQAVWQPGSNATDFQRLGTRLVYDDPKHLVRWTLGDLQPVTRGFQSVPDIAGLSVFRSYSVLQPQEIVRPRGDRSFQLTRSSTVEVYVNGELVRRLQLAPGTYNLRDFPFTQGANDVRLNILDDAGRSEVLRFNVFLDQSQLSAGLSEFGLYAGVMAPLEAHGPNYSSKPAVSAFIRHGMSDALTLGANIQADSRVVMGGVEAVWGTSLGTFAGSFSYSHIDGIGNGRAALATFQRLIQRPNGRSDSITMFFESRSRDFGPIGTVIPRNPFAWEAGGGYSHTFTDYLYGGIDGRYSRGRDTQRDLYTARATMGWRINDRLTMTGDFRYERDNVRSGPGGLLSLTLRLGRYSNLRADYDTRTERARLSYNMMHGQGVGSYNIAADVERDQNGAGVSVAGNYVTDRADLGFSHFGTFDDDFGRSTGQRTSFRFGTAIALADGALTIGRPIYDSFAVVKGHESLKGANIRVDPTEFGYVASTGALGTALQPSLSSYSERTVKIDVPNAPAGYDLGQGAYRLFPPYRSGYRLDVGSGYNLTAMGRMTDRNGDPVSLVTGKATELAHPEREPVVVFTNREGRFAATGLAAGRWRIDMLDSEKSSYTIDIAENAEGVVRLGELTPAAKDGTKQ</sequence>
<feature type="compositionally biased region" description="Basic and acidic residues" evidence="1">
    <location>
        <begin position="34"/>
        <end position="49"/>
    </location>
</feature>